<sequence>MSMEYFGSRLKALRKSAGITQAQLASKLQLASGTISAYEQGLKYPSIEVLIKICDTLSTSSDYLLGITSDIPSQMELKGLTEEQIQPFLQLISIVEQYNNLKDTSTT</sequence>
<dbReference type="SUPFAM" id="SSF47413">
    <property type="entry name" value="lambda repressor-like DNA-binding domains"/>
    <property type="match status" value="1"/>
</dbReference>
<dbReference type="PROSITE" id="PS50943">
    <property type="entry name" value="HTH_CROC1"/>
    <property type="match status" value="1"/>
</dbReference>
<comment type="caution">
    <text evidence="3">The sequence shown here is derived from an EMBL/GenBank/DDBJ whole genome shotgun (WGS) entry which is preliminary data.</text>
</comment>
<name>A0AAW8UCI3_9LACT</name>
<dbReference type="Pfam" id="PF01381">
    <property type="entry name" value="HTH_3"/>
    <property type="match status" value="1"/>
</dbReference>
<organism evidence="3 4">
    <name type="scientific">Lactococcus lactis</name>
    <dbReference type="NCBI Taxonomy" id="1358"/>
    <lineage>
        <taxon>Bacteria</taxon>
        <taxon>Bacillati</taxon>
        <taxon>Bacillota</taxon>
        <taxon>Bacilli</taxon>
        <taxon>Lactobacillales</taxon>
        <taxon>Streptococcaceae</taxon>
        <taxon>Lactococcus</taxon>
    </lineage>
</organism>
<dbReference type="InterPro" id="IPR001387">
    <property type="entry name" value="Cro/C1-type_HTH"/>
</dbReference>
<dbReference type="PANTHER" id="PTHR46558:SF4">
    <property type="entry name" value="DNA-BIDING PHAGE PROTEIN"/>
    <property type="match status" value="1"/>
</dbReference>
<reference evidence="3" key="1">
    <citation type="submission" date="2023-03" db="EMBL/GenBank/DDBJ databases">
        <authorList>
            <person name="Shen W."/>
            <person name="Cai J."/>
        </authorList>
    </citation>
    <scope>NUCLEOTIDE SEQUENCE</scope>
    <source>
        <strain evidence="3">Y37</strain>
    </source>
</reference>
<evidence type="ECO:0000313" key="4">
    <source>
        <dbReference type="Proteomes" id="UP001250218"/>
    </source>
</evidence>
<gene>
    <name evidence="3" type="ORF">P7I04_09770</name>
</gene>
<dbReference type="PANTHER" id="PTHR46558">
    <property type="entry name" value="TRACRIPTIONAL REGULATORY PROTEIN-RELATED-RELATED"/>
    <property type="match status" value="1"/>
</dbReference>
<dbReference type="CDD" id="cd00093">
    <property type="entry name" value="HTH_XRE"/>
    <property type="match status" value="1"/>
</dbReference>
<evidence type="ECO:0000313" key="3">
    <source>
        <dbReference type="EMBL" id="MDT2946312.1"/>
    </source>
</evidence>
<feature type="domain" description="HTH cro/C1-type" evidence="2">
    <location>
        <begin position="10"/>
        <end position="64"/>
    </location>
</feature>
<proteinExistence type="predicted"/>
<dbReference type="EMBL" id="JARQDL010000009">
    <property type="protein sequence ID" value="MDT2946312.1"/>
    <property type="molecule type" value="Genomic_DNA"/>
</dbReference>
<accession>A0AAW8UCI3</accession>
<dbReference type="AlphaFoldDB" id="A0AAW8UCI3"/>
<keyword evidence="1" id="KW-0238">DNA-binding</keyword>
<dbReference type="RefSeq" id="WP_260317757.1">
    <property type="nucleotide sequence ID" value="NZ_JARQDC010000010.1"/>
</dbReference>
<dbReference type="GO" id="GO:0003677">
    <property type="term" value="F:DNA binding"/>
    <property type="evidence" value="ECO:0007669"/>
    <property type="project" value="UniProtKB-KW"/>
</dbReference>
<evidence type="ECO:0000256" key="1">
    <source>
        <dbReference type="ARBA" id="ARBA00023125"/>
    </source>
</evidence>
<dbReference type="Gene3D" id="1.10.260.40">
    <property type="entry name" value="lambda repressor-like DNA-binding domains"/>
    <property type="match status" value="1"/>
</dbReference>
<evidence type="ECO:0000259" key="2">
    <source>
        <dbReference type="PROSITE" id="PS50943"/>
    </source>
</evidence>
<dbReference type="InterPro" id="IPR010982">
    <property type="entry name" value="Lambda_DNA-bd_dom_sf"/>
</dbReference>
<dbReference type="SMART" id="SM00530">
    <property type="entry name" value="HTH_XRE"/>
    <property type="match status" value="1"/>
</dbReference>
<dbReference type="Proteomes" id="UP001250218">
    <property type="component" value="Unassembled WGS sequence"/>
</dbReference>
<protein>
    <submittedName>
        <fullName evidence="3">Helix-turn-helix transcriptional regulator</fullName>
    </submittedName>
</protein>